<dbReference type="EMBL" id="FMSH01000453">
    <property type="protein sequence ID" value="SCU91363.1"/>
    <property type="molecule type" value="Genomic_DNA"/>
</dbReference>
<proteinExistence type="predicted"/>
<dbReference type="RefSeq" id="WP_340528935.1">
    <property type="nucleotide sequence ID" value="NZ_FMSH01000453.1"/>
</dbReference>
<evidence type="ECO:0000313" key="1">
    <source>
        <dbReference type="EMBL" id="SCU91363.1"/>
    </source>
</evidence>
<reference evidence="1" key="1">
    <citation type="submission" date="2016-09" db="EMBL/GenBank/DDBJ databases">
        <authorList>
            <person name="Capua I."/>
            <person name="De Benedictis P."/>
            <person name="Joannis T."/>
            <person name="Lombin L.H."/>
            <person name="Cattoli G."/>
        </authorList>
    </citation>
    <scope>NUCLEOTIDE SEQUENCE</scope>
    <source>
        <strain evidence="1">B9</strain>
    </source>
</reference>
<dbReference type="AlphaFoldDB" id="A0A1K0J0B9"/>
<accession>A0A1K0J0B9</accession>
<gene>
    <name evidence="1" type="ORF">CNECB9_5060020</name>
</gene>
<organism evidence="1">
    <name type="scientific">Cupriavidus necator</name>
    <name type="common">Alcaligenes eutrophus</name>
    <name type="synonym">Ralstonia eutropha</name>
    <dbReference type="NCBI Taxonomy" id="106590"/>
    <lineage>
        <taxon>Bacteria</taxon>
        <taxon>Pseudomonadati</taxon>
        <taxon>Pseudomonadota</taxon>
        <taxon>Betaproteobacteria</taxon>
        <taxon>Burkholderiales</taxon>
        <taxon>Burkholderiaceae</taxon>
        <taxon>Cupriavidus</taxon>
    </lineage>
</organism>
<protein>
    <submittedName>
        <fullName evidence="1">Uncharacterized protein</fullName>
    </submittedName>
</protein>
<sequence length="430" mass="47970">MAYCEWLTGNYDEARTRLFELEEDLEEDGIGLLSHLIVVDSDYKRRRADMEAIWPRLQAVVAADSVPLIAAVARSQGFWPTDFENREQRRRDVERLLELHPANQFIRLAVLLERQIEGVGATEQYALLKARPNLSPSPRYLWEAAKVAANAGQSAEALEYLNQLEVRERSSFDPSSNLLFQIELARCFVAIAENASDSMSGFDRLLGDASLDSEHRVIACLAALEAACRIAPERVSELGDRYLEARQAKGYGLGFEAYDLSNDTMPVEGAGWDTCAHTWSCGDVRPHLTMLGNASRGCVSLFFRACHANLKIDEQTDASVEVTDLPTSFWDGLAEVLGDIAGYEAEFSGRLLSLHTAIRAHRADPDWAEIGWHWIASEWAAKQDKYAVTHGGADSRSGSSRSRVGPALRGRHHRLAQRYPCARAKRLRHG</sequence>
<name>A0A1K0J0B9_CUPNE</name>